<dbReference type="AlphaFoldDB" id="A0A0F9DF44"/>
<reference evidence="1" key="1">
    <citation type="journal article" date="2015" name="Nature">
        <title>Complex archaea that bridge the gap between prokaryotes and eukaryotes.</title>
        <authorList>
            <person name="Spang A."/>
            <person name="Saw J.H."/>
            <person name="Jorgensen S.L."/>
            <person name="Zaremba-Niedzwiedzka K."/>
            <person name="Martijn J."/>
            <person name="Lind A.E."/>
            <person name="van Eijk R."/>
            <person name="Schleper C."/>
            <person name="Guy L."/>
            <person name="Ettema T.J."/>
        </authorList>
    </citation>
    <scope>NUCLEOTIDE SEQUENCE</scope>
</reference>
<sequence length="53" mass="5805">MLGTHAILQSQCPLCYGAFAIGDYVVMMVVDIGPNGCMIEYVHESCKKDEGEH</sequence>
<gene>
    <name evidence="1" type="ORF">LCGC14_2286050</name>
</gene>
<comment type="caution">
    <text evidence="1">The sequence shown here is derived from an EMBL/GenBank/DDBJ whole genome shotgun (WGS) entry which is preliminary data.</text>
</comment>
<dbReference type="EMBL" id="LAZR01031914">
    <property type="protein sequence ID" value="KKL52381.1"/>
    <property type="molecule type" value="Genomic_DNA"/>
</dbReference>
<proteinExistence type="predicted"/>
<organism evidence="1">
    <name type="scientific">marine sediment metagenome</name>
    <dbReference type="NCBI Taxonomy" id="412755"/>
    <lineage>
        <taxon>unclassified sequences</taxon>
        <taxon>metagenomes</taxon>
        <taxon>ecological metagenomes</taxon>
    </lineage>
</organism>
<evidence type="ECO:0000313" key="1">
    <source>
        <dbReference type="EMBL" id="KKL52381.1"/>
    </source>
</evidence>
<name>A0A0F9DF44_9ZZZZ</name>
<accession>A0A0F9DF44</accession>
<protein>
    <submittedName>
        <fullName evidence="1">Uncharacterized protein</fullName>
    </submittedName>
</protein>